<evidence type="ECO:0000256" key="8">
    <source>
        <dbReference type="ARBA" id="ARBA00023065"/>
    </source>
</evidence>
<dbReference type="Proteomes" id="UP000095284">
    <property type="component" value="Unplaced"/>
</dbReference>
<evidence type="ECO:0000313" key="15">
    <source>
        <dbReference type="EMBL" id="CAD5232259.1"/>
    </source>
</evidence>
<dbReference type="Pfam" id="PF02932">
    <property type="entry name" value="Neur_chan_memb"/>
    <property type="match status" value="1"/>
</dbReference>
<evidence type="ECO:0000259" key="13">
    <source>
        <dbReference type="Pfam" id="PF02931"/>
    </source>
</evidence>
<dbReference type="InterPro" id="IPR006202">
    <property type="entry name" value="Neur_chan_lig-bd"/>
</dbReference>
<dbReference type="SUPFAM" id="SSF63712">
    <property type="entry name" value="Nicotinic receptor ligand binding domain-like"/>
    <property type="match status" value="1"/>
</dbReference>
<evidence type="ECO:0000256" key="5">
    <source>
        <dbReference type="ARBA" id="ARBA00022692"/>
    </source>
</evidence>
<protein>
    <submittedName>
        <fullName evidence="15">(pine wood nematode) hypothetical protein</fullName>
    </submittedName>
</protein>
<dbReference type="Proteomes" id="UP000582659">
    <property type="component" value="Unassembled WGS sequence"/>
</dbReference>
<evidence type="ECO:0000256" key="11">
    <source>
        <dbReference type="SAM" id="Phobius"/>
    </source>
</evidence>
<dbReference type="PANTHER" id="PTHR18945">
    <property type="entry name" value="NEUROTRANSMITTER GATED ION CHANNEL"/>
    <property type="match status" value="1"/>
</dbReference>
<evidence type="ECO:0000256" key="9">
    <source>
        <dbReference type="ARBA" id="ARBA00023136"/>
    </source>
</evidence>
<dbReference type="WBParaSite" id="BXY_0242300.1">
    <property type="protein sequence ID" value="BXY_0242300.1"/>
    <property type="gene ID" value="BXY_0242300"/>
</dbReference>
<proteinExistence type="predicted"/>
<keyword evidence="10" id="KW-0407">Ion channel</keyword>
<dbReference type="EMBL" id="CAJFDI010000005">
    <property type="protein sequence ID" value="CAD5232259.1"/>
    <property type="molecule type" value="Genomic_DNA"/>
</dbReference>
<evidence type="ECO:0000256" key="10">
    <source>
        <dbReference type="ARBA" id="ARBA00023303"/>
    </source>
</evidence>
<dbReference type="InterPro" id="IPR038050">
    <property type="entry name" value="Neuro_actylchol_rec"/>
</dbReference>
<reference evidence="16" key="2">
    <citation type="submission" date="2020-08" db="EMBL/GenBank/DDBJ databases">
        <authorList>
            <person name="Kikuchi T."/>
        </authorList>
    </citation>
    <scope>NUCLEOTIDE SEQUENCE</scope>
    <source>
        <strain evidence="15">Ka4C1</strain>
    </source>
</reference>
<accession>A0A1I7RNY3</accession>
<feature type="transmembrane region" description="Helical" evidence="11">
    <location>
        <begin position="307"/>
        <end position="326"/>
    </location>
</feature>
<dbReference type="GO" id="GO:0005886">
    <property type="term" value="C:plasma membrane"/>
    <property type="evidence" value="ECO:0007669"/>
    <property type="project" value="UniProtKB-SubCell"/>
</dbReference>
<dbReference type="eggNOG" id="KOG3644">
    <property type="taxonomic scope" value="Eukaryota"/>
</dbReference>
<name>A0A1I7RNY3_BURXY</name>
<dbReference type="SMR" id="A0A1I7RNY3"/>
<dbReference type="InterPro" id="IPR006029">
    <property type="entry name" value="Neurotrans-gated_channel_TM"/>
</dbReference>
<feature type="domain" description="Neurotransmitter-gated ion-channel transmembrane" evidence="14">
    <location>
        <begin position="283"/>
        <end position="374"/>
    </location>
</feature>
<evidence type="ECO:0000256" key="12">
    <source>
        <dbReference type="SAM" id="SignalP"/>
    </source>
</evidence>
<dbReference type="CDD" id="cd18990">
    <property type="entry name" value="LGIC_ECD_GABAAR"/>
    <property type="match status" value="1"/>
</dbReference>
<evidence type="ECO:0000256" key="6">
    <source>
        <dbReference type="ARBA" id="ARBA00022729"/>
    </source>
</evidence>
<dbReference type="OrthoDB" id="5821696at2759"/>
<keyword evidence="3" id="KW-0813">Transport</keyword>
<dbReference type="Proteomes" id="UP000659654">
    <property type="component" value="Unassembled WGS sequence"/>
</dbReference>
<keyword evidence="8" id="KW-0406">Ion transport</keyword>
<dbReference type="Gene3D" id="2.70.170.10">
    <property type="entry name" value="Neurotransmitter-gated ion-channel ligand-binding domain"/>
    <property type="match status" value="1"/>
</dbReference>
<evidence type="ECO:0000313" key="18">
    <source>
        <dbReference type="Proteomes" id="UP000659654"/>
    </source>
</evidence>
<feature type="transmembrane region" description="Helical" evidence="11">
    <location>
        <begin position="468"/>
        <end position="487"/>
    </location>
</feature>
<dbReference type="InterPro" id="IPR036734">
    <property type="entry name" value="Neur_chan_lig-bd_sf"/>
</dbReference>
<feature type="transmembrane region" description="Helical" evidence="11">
    <location>
        <begin position="341"/>
        <end position="363"/>
    </location>
</feature>
<gene>
    <name evidence="15" type="ORF">BXYJ_LOCUS12350</name>
</gene>
<organism evidence="17 19">
    <name type="scientific">Bursaphelenchus xylophilus</name>
    <name type="common">Pinewood nematode worm</name>
    <name type="synonym">Aphelenchoides xylophilus</name>
    <dbReference type="NCBI Taxonomy" id="6326"/>
    <lineage>
        <taxon>Eukaryota</taxon>
        <taxon>Metazoa</taxon>
        <taxon>Ecdysozoa</taxon>
        <taxon>Nematoda</taxon>
        <taxon>Chromadorea</taxon>
        <taxon>Rhabditida</taxon>
        <taxon>Tylenchina</taxon>
        <taxon>Tylenchomorpha</taxon>
        <taxon>Aphelenchoidea</taxon>
        <taxon>Aphelenchoididae</taxon>
        <taxon>Bursaphelenchus</taxon>
    </lineage>
</organism>
<dbReference type="PRINTS" id="PR00252">
    <property type="entry name" value="NRIONCHANNEL"/>
</dbReference>
<evidence type="ECO:0000313" key="19">
    <source>
        <dbReference type="WBParaSite" id="BXY_0242300.1"/>
    </source>
</evidence>
<evidence type="ECO:0000256" key="4">
    <source>
        <dbReference type="ARBA" id="ARBA00022475"/>
    </source>
</evidence>
<evidence type="ECO:0000256" key="2">
    <source>
        <dbReference type="ARBA" id="ARBA00004236"/>
    </source>
</evidence>
<dbReference type="PRINTS" id="PR00253">
    <property type="entry name" value="GABAARECEPTR"/>
</dbReference>
<feature type="transmembrane region" description="Helical" evidence="11">
    <location>
        <begin position="276"/>
        <end position="300"/>
    </location>
</feature>
<keyword evidence="5 11" id="KW-0812">Transmembrane</keyword>
<keyword evidence="6 12" id="KW-0732">Signal</keyword>
<reference evidence="19" key="1">
    <citation type="submission" date="2016-11" db="UniProtKB">
        <authorList>
            <consortium name="WormBaseParasite"/>
        </authorList>
    </citation>
    <scope>IDENTIFICATION</scope>
</reference>
<keyword evidence="7 11" id="KW-1133">Transmembrane helix</keyword>
<dbReference type="Gene3D" id="1.20.58.390">
    <property type="entry name" value="Neurotransmitter-gated ion-channel transmembrane domain"/>
    <property type="match status" value="1"/>
</dbReference>
<keyword evidence="18" id="KW-1185">Reference proteome</keyword>
<dbReference type="GO" id="GO:0004888">
    <property type="term" value="F:transmembrane signaling receptor activity"/>
    <property type="evidence" value="ECO:0007669"/>
    <property type="project" value="InterPro"/>
</dbReference>
<feature type="signal peptide" evidence="12">
    <location>
        <begin position="1"/>
        <end position="22"/>
    </location>
</feature>
<dbReference type="AlphaFoldDB" id="A0A1I7RNY3"/>
<keyword evidence="9 11" id="KW-0472">Membrane</keyword>
<feature type="chain" id="PRO_5036308622" evidence="12">
    <location>
        <begin position="23"/>
        <end position="498"/>
    </location>
</feature>
<dbReference type="Pfam" id="PF02931">
    <property type="entry name" value="Neur_chan_LBD"/>
    <property type="match status" value="1"/>
</dbReference>
<sequence length="498" mass="58028">MVVNSVLPSLLNIAQLVSFVNATTELPFSASTPIEYDQVPADRYSLSPPPLPPPGKVHCSVDDVAHQAEYVVKSVFNLNYDKHLAPDPNGVTVSIELALQTFYDISETSASFTADVLMSQIWHDRRLKYDNISSCLENLTLSSQITERIWLPFVCFVNSKRSDLHTSPTPNTFVLIYPNGTVWINYRLRVEGPCYVNLENYPFNGEECELVLESYAYNAASVRLKWRDWDPVIQYPSRTKLPDFSLSEIKWAKHSFIYAAGKWDQLTVSFFLTREVGVYVMTIYFPTYLSVGMSWISFWLDHKCLPARITLGVSALMSLSLQYGSILRSLPRVSYVMSVDIWMFTMCVFIGATLIELAIVGYLDRAERRKRRQMMRDQGCDDSFGEEIKSYGTFFSRPDFRNGDRRLEESNNTEEPMQLQIDRDQMPRGIRKRTSTQLTYKIFQARFMYKRMRENWNDPEYWDEKARFYFPFSFFVFNVVYWLYVGWRRWNDGLQPGI</sequence>
<dbReference type="GO" id="GO:0005230">
    <property type="term" value="F:extracellular ligand-gated monoatomic ion channel activity"/>
    <property type="evidence" value="ECO:0007669"/>
    <property type="project" value="InterPro"/>
</dbReference>
<dbReference type="CDD" id="cd19049">
    <property type="entry name" value="LGIC_TM_anion"/>
    <property type="match status" value="1"/>
</dbReference>
<evidence type="ECO:0000259" key="14">
    <source>
        <dbReference type="Pfam" id="PF02932"/>
    </source>
</evidence>
<evidence type="ECO:0000256" key="3">
    <source>
        <dbReference type="ARBA" id="ARBA00022448"/>
    </source>
</evidence>
<dbReference type="InterPro" id="IPR006028">
    <property type="entry name" value="GABAA/Glycine_rcpt"/>
</dbReference>
<dbReference type="SUPFAM" id="SSF90112">
    <property type="entry name" value="Neurotransmitter-gated ion-channel transmembrane pore"/>
    <property type="match status" value="1"/>
</dbReference>
<evidence type="ECO:0000256" key="1">
    <source>
        <dbReference type="ARBA" id="ARBA00004141"/>
    </source>
</evidence>
<dbReference type="InterPro" id="IPR036719">
    <property type="entry name" value="Neuro-gated_channel_TM_sf"/>
</dbReference>
<evidence type="ECO:0000313" key="16">
    <source>
        <dbReference type="EMBL" id="CAG9124384.1"/>
    </source>
</evidence>
<evidence type="ECO:0000256" key="7">
    <source>
        <dbReference type="ARBA" id="ARBA00022989"/>
    </source>
</evidence>
<dbReference type="InterPro" id="IPR006201">
    <property type="entry name" value="Neur_channel"/>
</dbReference>
<keyword evidence="4" id="KW-1003">Cell membrane</keyword>
<feature type="domain" description="Neurotransmitter-gated ion-channel ligand-binding" evidence="13">
    <location>
        <begin position="76"/>
        <end position="275"/>
    </location>
</feature>
<comment type="subcellular location">
    <subcellularLocation>
        <location evidence="2">Cell membrane</location>
    </subcellularLocation>
    <subcellularLocation>
        <location evidence="1">Membrane</location>
        <topology evidence="1">Multi-pass membrane protein</topology>
    </subcellularLocation>
</comment>
<dbReference type="EMBL" id="CAJFCV020000005">
    <property type="protein sequence ID" value="CAG9124384.1"/>
    <property type="molecule type" value="Genomic_DNA"/>
</dbReference>
<evidence type="ECO:0000313" key="17">
    <source>
        <dbReference type="Proteomes" id="UP000095284"/>
    </source>
</evidence>